<proteinExistence type="predicted"/>
<dbReference type="InterPro" id="IPR009057">
    <property type="entry name" value="Homeodomain-like_sf"/>
</dbReference>
<evidence type="ECO:0000256" key="1">
    <source>
        <dbReference type="SAM" id="MobiDB-lite"/>
    </source>
</evidence>
<dbReference type="Pfam" id="PF01527">
    <property type="entry name" value="HTH_Tnp_1"/>
    <property type="match status" value="1"/>
</dbReference>
<dbReference type="GO" id="GO:0004803">
    <property type="term" value="F:transposase activity"/>
    <property type="evidence" value="ECO:0007669"/>
    <property type="project" value="InterPro"/>
</dbReference>
<reference evidence="2" key="1">
    <citation type="journal article" date="2014" name="Front. Microbiol.">
        <title>High frequency of phylogenetically diverse reductive dehalogenase-homologous genes in deep subseafloor sedimentary metagenomes.</title>
        <authorList>
            <person name="Kawai M."/>
            <person name="Futagami T."/>
            <person name="Toyoda A."/>
            <person name="Takaki Y."/>
            <person name="Nishi S."/>
            <person name="Hori S."/>
            <person name="Arai W."/>
            <person name="Tsubouchi T."/>
            <person name="Morono Y."/>
            <person name="Uchiyama I."/>
            <person name="Ito T."/>
            <person name="Fujiyama A."/>
            <person name="Inagaki F."/>
            <person name="Takami H."/>
        </authorList>
    </citation>
    <scope>NUCLEOTIDE SEQUENCE</scope>
    <source>
        <strain evidence="2">Expedition CK06-06</strain>
    </source>
</reference>
<protein>
    <recommendedName>
        <fullName evidence="3">Transposase</fullName>
    </recommendedName>
</protein>
<dbReference type="Gene3D" id="1.10.10.60">
    <property type="entry name" value="Homeodomain-like"/>
    <property type="match status" value="1"/>
</dbReference>
<organism evidence="2">
    <name type="scientific">marine sediment metagenome</name>
    <dbReference type="NCBI Taxonomy" id="412755"/>
    <lineage>
        <taxon>unclassified sequences</taxon>
        <taxon>metagenomes</taxon>
        <taxon>ecological metagenomes</taxon>
    </lineage>
</organism>
<dbReference type="InterPro" id="IPR002514">
    <property type="entry name" value="Transposase_8"/>
</dbReference>
<dbReference type="EMBL" id="BART01026259">
    <property type="protein sequence ID" value="GAG94747.1"/>
    <property type="molecule type" value="Genomic_DNA"/>
</dbReference>
<feature type="non-terminal residue" evidence="2">
    <location>
        <position position="72"/>
    </location>
</feature>
<comment type="caution">
    <text evidence="2">The sequence shown here is derived from an EMBL/GenBank/DDBJ whole genome shotgun (WGS) entry which is preliminary data.</text>
</comment>
<dbReference type="SUPFAM" id="SSF46689">
    <property type="entry name" value="Homeodomain-like"/>
    <property type="match status" value="1"/>
</dbReference>
<sequence>MEGIRRQYSEEFKKDAVGHSMTSEKTVEEVAQDLGIAHSNLRRWRAQYGKNGELAFPGNGKQRLTPQEEEIR</sequence>
<accession>X1CP54</accession>
<evidence type="ECO:0008006" key="3">
    <source>
        <dbReference type="Google" id="ProtNLM"/>
    </source>
</evidence>
<feature type="region of interest" description="Disordered" evidence="1">
    <location>
        <begin position="51"/>
        <end position="72"/>
    </location>
</feature>
<dbReference type="GO" id="GO:0006313">
    <property type="term" value="P:DNA transposition"/>
    <property type="evidence" value="ECO:0007669"/>
    <property type="project" value="InterPro"/>
</dbReference>
<dbReference type="AlphaFoldDB" id="X1CP54"/>
<evidence type="ECO:0000313" key="2">
    <source>
        <dbReference type="EMBL" id="GAG94747.1"/>
    </source>
</evidence>
<gene>
    <name evidence="2" type="ORF">S01H4_46900</name>
</gene>
<dbReference type="GO" id="GO:0003677">
    <property type="term" value="F:DNA binding"/>
    <property type="evidence" value="ECO:0007669"/>
    <property type="project" value="InterPro"/>
</dbReference>
<name>X1CP54_9ZZZZ</name>